<dbReference type="SUPFAM" id="SSF56672">
    <property type="entry name" value="DNA/RNA polymerases"/>
    <property type="match status" value="1"/>
</dbReference>
<keyword evidence="4" id="KW-1185">Reference proteome</keyword>
<dbReference type="InParanoid" id="A0A061DNW2"/>
<dbReference type="EMBL" id="CM001879">
    <property type="protein sequence ID" value="EOX94509.1"/>
    <property type="molecule type" value="Genomic_DNA"/>
</dbReference>
<evidence type="ECO:0000259" key="2">
    <source>
        <dbReference type="Pfam" id="PF07727"/>
    </source>
</evidence>
<sequence length="182" mass="20404">MKSEVEALENNWTWSIVTLPSGGHTIGCKWVYKVKLKADGSLESHWFLCQLDIHNAFLNGDVEETVYMDLPPGYIVYAGCSSHQKLSKFDYSLFTLKTNNGDFVALMVYVDDIVIGSSSQQAADKFSVCLSTWINQLPFIYKLRIGLSNISLALLDTRLSVTGFGVFLGLWFFQCSSCFVLL</sequence>
<evidence type="ECO:0000256" key="1">
    <source>
        <dbReference type="SAM" id="Phobius"/>
    </source>
</evidence>
<organism evidence="3 4">
    <name type="scientific">Theobroma cacao</name>
    <name type="common">Cacao</name>
    <name type="synonym">Cocoa</name>
    <dbReference type="NCBI Taxonomy" id="3641"/>
    <lineage>
        <taxon>Eukaryota</taxon>
        <taxon>Viridiplantae</taxon>
        <taxon>Streptophyta</taxon>
        <taxon>Embryophyta</taxon>
        <taxon>Tracheophyta</taxon>
        <taxon>Spermatophyta</taxon>
        <taxon>Magnoliopsida</taxon>
        <taxon>eudicotyledons</taxon>
        <taxon>Gunneridae</taxon>
        <taxon>Pentapetalae</taxon>
        <taxon>rosids</taxon>
        <taxon>malvids</taxon>
        <taxon>Malvales</taxon>
        <taxon>Malvaceae</taxon>
        <taxon>Byttnerioideae</taxon>
        <taxon>Theobroma</taxon>
    </lineage>
</organism>
<protein>
    <recommendedName>
        <fullName evidence="2">Reverse transcriptase Ty1/copia-type domain-containing protein</fullName>
    </recommendedName>
</protein>
<dbReference type="Gramene" id="EOX94509">
    <property type="protein sequence ID" value="EOX94509"/>
    <property type="gene ID" value="TCM_004118"/>
</dbReference>
<keyword evidence="1" id="KW-1133">Transmembrane helix</keyword>
<name>A0A061DNW2_THECC</name>
<dbReference type="STRING" id="3641.A0A061DNW2"/>
<dbReference type="InterPro" id="IPR013103">
    <property type="entry name" value="RVT_2"/>
</dbReference>
<dbReference type="HOGENOM" id="CLU_1484524_0_0_1"/>
<feature type="transmembrane region" description="Helical" evidence="1">
    <location>
        <begin position="152"/>
        <end position="173"/>
    </location>
</feature>
<keyword evidence="1" id="KW-0472">Membrane</keyword>
<dbReference type="Pfam" id="PF07727">
    <property type="entry name" value="RVT_2"/>
    <property type="match status" value="1"/>
</dbReference>
<evidence type="ECO:0000313" key="3">
    <source>
        <dbReference type="EMBL" id="EOX94509.1"/>
    </source>
</evidence>
<dbReference type="InterPro" id="IPR043502">
    <property type="entry name" value="DNA/RNA_pol_sf"/>
</dbReference>
<feature type="domain" description="Reverse transcriptase Ty1/copia-type" evidence="2">
    <location>
        <begin position="41"/>
        <end position="98"/>
    </location>
</feature>
<keyword evidence="1" id="KW-0812">Transmembrane</keyword>
<accession>A0A061DNW2</accession>
<dbReference type="eggNOG" id="KOG0017">
    <property type="taxonomic scope" value="Eukaryota"/>
</dbReference>
<reference evidence="3 4" key="1">
    <citation type="journal article" date="2013" name="Genome Biol.">
        <title>The genome sequence of the most widely cultivated cacao type and its use to identify candidate genes regulating pod color.</title>
        <authorList>
            <person name="Motamayor J.C."/>
            <person name="Mockaitis K."/>
            <person name="Schmutz J."/>
            <person name="Haiminen N."/>
            <person name="Iii D.L."/>
            <person name="Cornejo O."/>
            <person name="Findley S.D."/>
            <person name="Zheng P."/>
            <person name="Utro F."/>
            <person name="Royaert S."/>
            <person name="Saski C."/>
            <person name="Jenkins J."/>
            <person name="Podicheti R."/>
            <person name="Zhao M."/>
            <person name="Scheffler B.E."/>
            <person name="Stack J.C."/>
            <person name="Feltus F.A."/>
            <person name="Mustiga G.M."/>
            <person name="Amores F."/>
            <person name="Phillips W."/>
            <person name="Marelli J.P."/>
            <person name="May G.D."/>
            <person name="Shapiro H."/>
            <person name="Ma J."/>
            <person name="Bustamante C.D."/>
            <person name="Schnell R.J."/>
            <person name="Main D."/>
            <person name="Gilbert D."/>
            <person name="Parida L."/>
            <person name="Kuhn D.N."/>
        </authorList>
    </citation>
    <scope>NUCLEOTIDE SEQUENCE [LARGE SCALE GENOMIC DNA]</scope>
    <source>
        <strain evidence="4">cv. Matina 1-6</strain>
    </source>
</reference>
<dbReference type="AlphaFoldDB" id="A0A061DNW2"/>
<evidence type="ECO:0000313" key="4">
    <source>
        <dbReference type="Proteomes" id="UP000026915"/>
    </source>
</evidence>
<dbReference type="Proteomes" id="UP000026915">
    <property type="component" value="Chromosome 1"/>
</dbReference>
<gene>
    <name evidence="3" type="ORF">TCM_004118</name>
</gene>
<proteinExistence type="predicted"/>